<organism evidence="1 2">
    <name type="scientific">Leptospira congkakensis</name>
    <dbReference type="NCBI Taxonomy" id="2484932"/>
    <lineage>
        <taxon>Bacteria</taxon>
        <taxon>Pseudomonadati</taxon>
        <taxon>Spirochaetota</taxon>
        <taxon>Spirochaetia</taxon>
        <taxon>Leptospirales</taxon>
        <taxon>Leptospiraceae</taxon>
        <taxon>Leptospira</taxon>
    </lineage>
</organism>
<gene>
    <name evidence="1" type="ORF">EHQ69_09805</name>
</gene>
<comment type="caution">
    <text evidence="1">The sequence shown here is derived from an EMBL/GenBank/DDBJ whole genome shotgun (WGS) entry which is preliminary data.</text>
</comment>
<sequence length="458" mass="53324">MLESLAEKDPSAKVYVFPFDSECYDSLQKLDFPFVQLVSLKEFESPDLLRVKMERSKGEYCWTCTPWIIRFCLDRFQLDHCTYVDADLLFFSNPQVLLDEAQYSSVLITEHRYSPAYDQSATAGIYCVQFVFFRSDADGLKVLHWWADRCLEWCYSRFEEGKFGDQKYLDHWATAFNRVHVLKHLGGGVAPWNVQQYEFVSAHNSSIVLKEKGSNQEFNLVFYHFHDVKVKEGVFNYISDFYDISKNIYLSIYSLYSQKLKTQFLRLKEIDSKMEPYNSLLDNSISELLYKRSVNSGLLTESYLYLLPEDGDLVELGKYNFGISPVSQNVKLEFPVNVVTQDKTIKILCLLAKGISFEVQIDQILVTIKNGLTETKIIPMSFSLLSSKINGNWQKQRENCFSFFSNHGYFEFKLEFPAIEKIELIGKWRSIGTIEAANEISRLDIFGRILKKIRNYIL</sequence>
<accession>A0A4Z1AEY4</accession>
<dbReference type="EMBL" id="RQGP01000022">
    <property type="protein sequence ID" value="TGL90988.1"/>
    <property type="molecule type" value="Genomic_DNA"/>
</dbReference>
<dbReference type="SUPFAM" id="SSF53448">
    <property type="entry name" value="Nucleotide-diphospho-sugar transferases"/>
    <property type="match status" value="1"/>
</dbReference>
<protein>
    <recommendedName>
        <fullName evidence="3">Glycosyl transferase</fullName>
    </recommendedName>
</protein>
<dbReference type="Proteomes" id="UP000298263">
    <property type="component" value="Unassembled WGS sequence"/>
</dbReference>
<evidence type="ECO:0000313" key="2">
    <source>
        <dbReference type="Proteomes" id="UP000298263"/>
    </source>
</evidence>
<keyword evidence="2" id="KW-1185">Reference proteome</keyword>
<dbReference type="AlphaFoldDB" id="A0A4Z1AEY4"/>
<name>A0A4Z1AEY4_9LEPT</name>
<evidence type="ECO:0008006" key="3">
    <source>
        <dbReference type="Google" id="ProtNLM"/>
    </source>
</evidence>
<proteinExistence type="predicted"/>
<evidence type="ECO:0000313" key="1">
    <source>
        <dbReference type="EMBL" id="TGL90988.1"/>
    </source>
</evidence>
<dbReference type="InterPro" id="IPR029044">
    <property type="entry name" value="Nucleotide-diphossugar_trans"/>
</dbReference>
<reference evidence="1" key="1">
    <citation type="journal article" date="2019" name="PLoS Negl. Trop. Dis.">
        <title>Revisiting the worldwide diversity of Leptospira species in the environment.</title>
        <authorList>
            <person name="Vincent A.T."/>
            <person name="Schiettekatte O."/>
            <person name="Bourhy P."/>
            <person name="Veyrier F.J."/>
            <person name="Picardeau M."/>
        </authorList>
    </citation>
    <scope>NUCLEOTIDE SEQUENCE [LARGE SCALE GENOMIC DNA]</scope>
    <source>
        <strain evidence="1">201702422</strain>
    </source>
</reference>
<dbReference type="OrthoDB" id="186344at2"/>